<feature type="chain" id="PRO_5023900349" evidence="3">
    <location>
        <begin position="25"/>
        <end position="502"/>
    </location>
</feature>
<dbReference type="PANTHER" id="PTHR30023">
    <property type="entry name" value="D-ALANYL-D-ALANINE CARBOXYPEPTIDASE"/>
    <property type="match status" value="1"/>
</dbReference>
<dbReference type="PRINTS" id="PR00922">
    <property type="entry name" value="DADACBPTASE3"/>
</dbReference>
<dbReference type="NCBIfam" id="TIGR00666">
    <property type="entry name" value="PBP4"/>
    <property type="match status" value="1"/>
</dbReference>
<dbReference type="InterPro" id="IPR000667">
    <property type="entry name" value="Peptidase_S13"/>
</dbReference>
<dbReference type="GO" id="GO:0006508">
    <property type="term" value="P:proteolysis"/>
    <property type="evidence" value="ECO:0007669"/>
    <property type="project" value="InterPro"/>
</dbReference>
<name>A0A5J5GKV7_9RHOB</name>
<evidence type="ECO:0000313" key="5">
    <source>
        <dbReference type="Proteomes" id="UP000326554"/>
    </source>
</evidence>
<keyword evidence="4" id="KW-0645">Protease</keyword>
<keyword evidence="4" id="KW-0121">Carboxypeptidase</keyword>
<dbReference type="InterPro" id="IPR012338">
    <property type="entry name" value="Beta-lactam/transpept-like"/>
</dbReference>
<dbReference type="GO" id="GO:0000270">
    <property type="term" value="P:peptidoglycan metabolic process"/>
    <property type="evidence" value="ECO:0007669"/>
    <property type="project" value="TreeGrafter"/>
</dbReference>
<dbReference type="AlphaFoldDB" id="A0A5J5GKV7"/>
<sequence length="502" mass="53667">MQHRLTRRAALGAIAAALGSTALAAPPTVSLRPRARPLDTGTDPSAVPPETRATLDELIAEAGLAGVVGLALADVATGQVIEERSGSEGRPPASVAKALTALYALETVGPRHRYATRVLAIGTITDGRLDGDLALCGTGDPTFQTDDAFALAEAVKEAGIVEVTGRFLVWAGALPYEDEIAPDQLDHLAYNPSVSGLNLNFNRVHFQWTRSGSSYDVTLDARSGRHQPEVAMARMEVVDRPRPVYTYASVDEVDHWSVARRYLGDGGARWLPVRRPALYCGDVFRTFARSHGIILPEPERAAVEPTGEEIARHDSGDLEGIITDMLRYSTNLTAEVVGLTATRETSGLPDSIPGSAAAMNDWLAETHGVESGLVDHSGLGDDSRISALQMVKMLTGEGVMDRLKPVMKDHVLKDDAGAPIQGYPAEVTAKTGTLNFVSALAGYIRTAEGADLAFAIFCADLDLRAEAIESGDEIPDGARWWNGRAKGLQQKLLQRWGLIYSG</sequence>
<evidence type="ECO:0000256" key="3">
    <source>
        <dbReference type="SAM" id="SignalP"/>
    </source>
</evidence>
<dbReference type="Gene3D" id="3.40.710.10">
    <property type="entry name" value="DD-peptidase/beta-lactamase superfamily"/>
    <property type="match status" value="2"/>
</dbReference>
<dbReference type="GO" id="GO:0009002">
    <property type="term" value="F:serine-type D-Ala-D-Ala carboxypeptidase activity"/>
    <property type="evidence" value="ECO:0007669"/>
    <property type="project" value="UniProtKB-EC"/>
</dbReference>
<keyword evidence="5" id="KW-1185">Reference proteome</keyword>
<dbReference type="InterPro" id="IPR006311">
    <property type="entry name" value="TAT_signal"/>
</dbReference>
<dbReference type="PANTHER" id="PTHR30023:SF0">
    <property type="entry name" value="PENICILLIN-SENSITIVE CARBOXYPEPTIDASE A"/>
    <property type="match status" value="1"/>
</dbReference>
<evidence type="ECO:0000256" key="2">
    <source>
        <dbReference type="ARBA" id="ARBA00022801"/>
    </source>
</evidence>
<dbReference type="Pfam" id="PF02113">
    <property type="entry name" value="Peptidase_S13"/>
    <property type="match status" value="1"/>
</dbReference>
<dbReference type="RefSeq" id="WP_150445467.1">
    <property type="nucleotide sequence ID" value="NZ_VYQE01000003.1"/>
</dbReference>
<keyword evidence="2 4" id="KW-0378">Hydrolase</keyword>
<dbReference type="EMBL" id="VYQE01000003">
    <property type="protein sequence ID" value="KAA9008184.1"/>
    <property type="molecule type" value="Genomic_DNA"/>
</dbReference>
<comment type="similarity">
    <text evidence="1">Belongs to the peptidase S13 family.</text>
</comment>
<dbReference type="Gene3D" id="3.50.80.20">
    <property type="entry name" value="D-Ala-D-Ala carboxypeptidase C, peptidase S13"/>
    <property type="match status" value="1"/>
</dbReference>
<gene>
    <name evidence="4" type="primary">dacB</name>
    <name evidence="4" type="ORF">F3S47_11845</name>
</gene>
<evidence type="ECO:0000256" key="1">
    <source>
        <dbReference type="ARBA" id="ARBA00006096"/>
    </source>
</evidence>
<reference evidence="4 5" key="1">
    <citation type="submission" date="2019-09" db="EMBL/GenBank/DDBJ databases">
        <authorList>
            <person name="Park J.-S."/>
            <person name="Choi H.-J."/>
        </authorList>
    </citation>
    <scope>NUCLEOTIDE SEQUENCE [LARGE SCALE GENOMIC DNA]</scope>
    <source>
        <strain evidence="4 5">176SS1-4</strain>
    </source>
</reference>
<protein>
    <submittedName>
        <fullName evidence="4">D-alanyl-D-alanine carboxypeptidase/D-alanyl-D-alanine-endopeptidase</fullName>
        <ecNumber evidence="4">3.4.16.4</ecNumber>
    </submittedName>
</protein>
<comment type="caution">
    <text evidence="4">The sequence shown here is derived from an EMBL/GenBank/DDBJ whole genome shotgun (WGS) entry which is preliminary data.</text>
</comment>
<dbReference type="PROSITE" id="PS51318">
    <property type="entry name" value="TAT"/>
    <property type="match status" value="1"/>
</dbReference>
<dbReference type="SUPFAM" id="SSF56601">
    <property type="entry name" value="beta-lactamase/transpeptidase-like"/>
    <property type="match status" value="1"/>
</dbReference>
<organism evidence="4 5">
    <name type="scientific">Histidinibacterium aquaticum</name>
    <dbReference type="NCBI Taxonomy" id="2613962"/>
    <lineage>
        <taxon>Bacteria</taxon>
        <taxon>Pseudomonadati</taxon>
        <taxon>Pseudomonadota</taxon>
        <taxon>Alphaproteobacteria</taxon>
        <taxon>Rhodobacterales</taxon>
        <taxon>Paracoccaceae</taxon>
        <taxon>Histidinibacterium</taxon>
    </lineage>
</organism>
<dbReference type="Proteomes" id="UP000326554">
    <property type="component" value="Unassembled WGS sequence"/>
</dbReference>
<accession>A0A5J5GKV7</accession>
<proteinExistence type="inferred from homology"/>
<evidence type="ECO:0000313" key="4">
    <source>
        <dbReference type="EMBL" id="KAA9008184.1"/>
    </source>
</evidence>
<dbReference type="EC" id="3.4.16.4" evidence="4"/>
<feature type="signal peptide" evidence="3">
    <location>
        <begin position="1"/>
        <end position="24"/>
    </location>
</feature>
<keyword evidence="3" id="KW-0732">Signal</keyword>